<evidence type="ECO:0008006" key="14">
    <source>
        <dbReference type="Google" id="ProtNLM"/>
    </source>
</evidence>
<dbReference type="Gene3D" id="1.10.630.10">
    <property type="entry name" value="Cytochrome P450"/>
    <property type="match status" value="1"/>
</dbReference>
<keyword evidence="10" id="KW-0472">Membrane</keyword>
<dbReference type="InterPro" id="IPR050665">
    <property type="entry name" value="Cytochrome_P450_Monooxygen"/>
</dbReference>
<accession>A0A978UDB8</accession>
<evidence type="ECO:0000256" key="9">
    <source>
        <dbReference type="ARBA" id="ARBA00023033"/>
    </source>
</evidence>
<evidence type="ECO:0000256" key="6">
    <source>
        <dbReference type="ARBA" id="ARBA00022989"/>
    </source>
</evidence>
<evidence type="ECO:0000256" key="1">
    <source>
        <dbReference type="ARBA" id="ARBA00004167"/>
    </source>
</evidence>
<keyword evidence="3 11" id="KW-0349">Heme</keyword>
<evidence type="ECO:0000256" key="7">
    <source>
        <dbReference type="ARBA" id="ARBA00023002"/>
    </source>
</evidence>
<keyword evidence="6" id="KW-1133">Transmembrane helix</keyword>
<dbReference type="Proteomes" id="UP000813462">
    <property type="component" value="Unassembled WGS sequence"/>
</dbReference>
<proteinExistence type="inferred from homology"/>
<evidence type="ECO:0000256" key="4">
    <source>
        <dbReference type="ARBA" id="ARBA00022692"/>
    </source>
</evidence>
<dbReference type="PANTHER" id="PTHR24282:SF255">
    <property type="entry name" value="CYTOCHROME P450 72A11-RELATED"/>
    <property type="match status" value="1"/>
</dbReference>
<keyword evidence="5 11" id="KW-0479">Metal-binding</keyword>
<comment type="similarity">
    <text evidence="2">Belongs to the cytochrome P450 family.</text>
</comment>
<dbReference type="InterPro" id="IPR002401">
    <property type="entry name" value="Cyt_P450_E_grp-I"/>
</dbReference>
<dbReference type="PANTHER" id="PTHR24282">
    <property type="entry name" value="CYTOCHROME P450 FAMILY MEMBER"/>
    <property type="match status" value="1"/>
</dbReference>
<dbReference type="SUPFAM" id="SSF48264">
    <property type="entry name" value="Cytochrome P450"/>
    <property type="match status" value="1"/>
</dbReference>
<name>A0A978UDB8_ZIZJJ</name>
<gene>
    <name evidence="12" type="ORF">FEM48_Zijuj12G0124600</name>
</gene>
<comment type="caution">
    <text evidence="12">The sequence shown here is derived from an EMBL/GenBank/DDBJ whole genome shotgun (WGS) entry which is preliminary data.</text>
</comment>
<comment type="subcellular location">
    <subcellularLocation>
        <location evidence="1">Membrane</location>
        <topology evidence="1">Single-pass membrane protein</topology>
    </subcellularLocation>
</comment>
<dbReference type="GO" id="GO:0004497">
    <property type="term" value="F:monooxygenase activity"/>
    <property type="evidence" value="ECO:0007669"/>
    <property type="project" value="UniProtKB-KW"/>
</dbReference>
<dbReference type="GO" id="GO:0005506">
    <property type="term" value="F:iron ion binding"/>
    <property type="evidence" value="ECO:0007669"/>
    <property type="project" value="InterPro"/>
</dbReference>
<evidence type="ECO:0000313" key="12">
    <source>
        <dbReference type="EMBL" id="KAH7512761.1"/>
    </source>
</evidence>
<reference evidence="12" key="1">
    <citation type="journal article" date="2021" name="Front. Plant Sci.">
        <title>Chromosome-Scale Genome Assembly for Chinese Sour Jujube and Insights Into Its Genome Evolution and Domestication Signature.</title>
        <authorList>
            <person name="Shen L.-Y."/>
            <person name="Luo H."/>
            <person name="Wang X.-L."/>
            <person name="Wang X.-M."/>
            <person name="Qiu X.-J."/>
            <person name="Liu H."/>
            <person name="Zhou S.-S."/>
            <person name="Jia K.-H."/>
            <person name="Nie S."/>
            <person name="Bao Y.-T."/>
            <person name="Zhang R.-G."/>
            <person name="Yun Q.-Z."/>
            <person name="Chai Y.-H."/>
            <person name="Lu J.-Y."/>
            <person name="Li Y."/>
            <person name="Zhao S.-W."/>
            <person name="Mao J.-F."/>
            <person name="Jia S.-G."/>
            <person name="Mao Y.-M."/>
        </authorList>
    </citation>
    <scope>NUCLEOTIDE SEQUENCE</scope>
    <source>
        <strain evidence="12">AT0</strain>
        <tissue evidence="12">Leaf</tissue>
    </source>
</reference>
<sequence>MPSLEQHFEVAMKKEEEYFNSRRSKLNSQLKLYNLFTFQDGGKNQETTSALLVGTMILLSRLPNWQDRAKEEVLVVFGNQKPDFDGLDHLKVPLVAYLERTDDKQSNIGKLSLLAGIKVSLPIILLHHDKKQWGYDADKFKPERFAEGISKAIESQVPFFPFRWGPRICIGQNFCNYKAKLARSLILQNFTFELSPSYAHAPFTIVTLQPQYGAHIILLEL</sequence>
<evidence type="ECO:0000256" key="10">
    <source>
        <dbReference type="ARBA" id="ARBA00023136"/>
    </source>
</evidence>
<dbReference type="AlphaFoldDB" id="A0A978UDB8"/>
<evidence type="ECO:0000256" key="8">
    <source>
        <dbReference type="ARBA" id="ARBA00023004"/>
    </source>
</evidence>
<evidence type="ECO:0000256" key="5">
    <source>
        <dbReference type="ARBA" id="ARBA00022723"/>
    </source>
</evidence>
<dbReference type="GO" id="GO:0016020">
    <property type="term" value="C:membrane"/>
    <property type="evidence" value="ECO:0007669"/>
    <property type="project" value="UniProtKB-SubCell"/>
</dbReference>
<organism evidence="12 13">
    <name type="scientific">Ziziphus jujuba var. spinosa</name>
    <dbReference type="NCBI Taxonomy" id="714518"/>
    <lineage>
        <taxon>Eukaryota</taxon>
        <taxon>Viridiplantae</taxon>
        <taxon>Streptophyta</taxon>
        <taxon>Embryophyta</taxon>
        <taxon>Tracheophyta</taxon>
        <taxon>Spermatophyta</taxon>
        <taxon>Magnoliopsida</taxon>
        <taxon>eudicotyledons</taxon>
        <taxon>Gunneridae</taxon>
        <taxon>Pentapetalae</taxon>
        <taxon>rosids</taxon>
        <taxon>fabids</taxon>
        <taxon>Rosales</taxon>
        <taxon>Rhamnaceae</taxon>
        <taxon>Paliureae</taxon>
        <taxon>Ziziphus</taxon>
    </lineage>
</organism>
<dbReference type="GO" id="GO:0016705">
    <property type="term" value="F:oxidoreductase activity, acting on paired donors, with incorporation or reduction of molecular oxygen"/>
    <property type="evidence" value="ECO:0007669"/>
    <property type="project" value="InterPro"/>
</dbReference>
<keyword evidence="4" id="KW-0812">Transmembrane</keyword>
<dbReference type="PRINTS" id="PR00463">
    <property type="entry name" value="EP450I"/>
</dbReference>
<evidence type="ECO:0000256" key="11">
    <source>
        <dbReference type="PIRSR" id="PIRSR602401-1"/>
    </source>
</evidence>
<dbReference type="EMBL" id="JAEACU010000012">
    <property type="protein sequence ID" value="KAH7512761.1"/>
    <property type="molecule type" value="Genomic_DNA"/>
</dbReference>
<evidence type="ECO:0000313" key="13">
    <source>
        <dbReference type="Proteomes" id="UP000813462"/>
    </source>
</evidence>
<evidence type="ECO:0000256" key="2">
    <source>
        <dbReference type="ARBA" id="ARBA00010617"/>
    </source>
</evidence>
<dbReference type="GO" id="GO:0020037">
    <property type="term" value="F:heme binding"/>
    <property type="evidence" value="ECO:0007669"/>
    <property type="project" value="InterPro"/>
</dbReference>
<dbReference type="InterPro" id="IPR036396">
    <property type="entry name" value="Cyt_P450_sf"/>
</dbReference>
<keyword evidence="8 11" id="KW-0408">Iron</keyword>
<dbReference type="InterPro" id="IPR001128">
    <property type="entry name" value="Cyt_P450"/>
</dbReference>
<keyword evidence="9" id="KW-0503">Monooxygenase</keyword>
<protein>
    <recommendedName>
        <fullName evidence="14">11-oxo-beta-amyrin 30-oxidase-like</fullName>
    </recommendedName>
</protein>
<dbReference type="Pfam" id="PF00067">
    <property type="entry name" value="p450"/>
    <property type="match status" value="1"/>
</dbReference>
<feature type="binding site" description="axial binding residue" evidence="11">
    <location>
        <position position="169"/>
    </location>
    <ligand>
        <name>heme</name>
        <dbReference type="ChEBI" id="CHEBI:30413"/>
    </ligand>
    <ligandPart>
        <name>Fe</name>
        <dbReference type="ChEBI" id="CHEBI:18248"/>
    </ligandPart>
</feature>
<keyword evidence="7" id="KW-0560">Oxidoreductase</keyword>
<evidence type="ECO:0000256" key="3">
    <source>
        <dbReference type="ARBA" id="ARBA00022617"/>
    </source>
</evidence>
<comment type="cofactor">
    <cofactor evidence="11">
        <name>heme</name>
        <dbReference type="ChEBI" id="CHEBI:30413"/>
    </cofactor>
</comment>